<dbReference type="InterPro" id="IPR011006">
    <property type="entry name" value="CheY-like_superfamily"/>
</dbReference>
<dbReference type="SUPFAM" id="SSF52172">
    <property type="entry name" value="CheY-like"/>
    <property type="match status" value="1"/>
</dbReference>
<dbReference type="InterPro" id="IPR050595">
    <property type="entry name" value="Bact_response_regulator"/>
</dbReference>
<feature type="modified residue" description="4-aspartylphosphate" evidence="2">
    <location>
        <position position="54"/>
    </location>
</feature>
<name>A0A6C1BA73_9RHOO</name>
<feature type="domain" description="Response regulatory" evidence="3">
    <location>
        <begin position="5"/>
        <end position="119"/>
    </location>
</feature>
<dbReference type="PANTHER" id="PTHR44591">
    <property type="entry name" value="STRESS RESPONSE REGULATOR PROTEIN 1"/>
    <property type="match status" value="1"/>
</dbReference>
<keyword evidence="1 2" id="KW-0597">Phosphoprotein</keyword>
<reference evidence="4 5" key="1">
    <citation type="submission" date="2020-02" db="EMBL/GenBank/DDBJ databases">
        <title>Nitrogenibacter mangrovi gen. nov., sp. nov. isolated from mangrove sediment, a denitrifying betaproteobacterium.</title>
        <authorList>
            <person name="Liao H."/>
            <person name="Tian Y."/>
        </authorList>
    </citation>
    <scope>NUCLEOTIDE SEQUENCE [LARGE SCALE GENOMIC DNA]</scope>
    <source>
        <strain evidence="4 5">M9-3-2</strain>
    </source>
</reference>
<evidence type="ECO:0000313" key="4">
    <source>
        <dbReference type="EMBL" id="QID19588.1"/>
    </source>
</evidence>
<dbReference type="CDD" id="cd00156">
    <property type="entry name" value="REC"/>
    <property type="match status" value="1"/>
</dbReference>
<dbReference type="RefSeq" id="WP_173768347.1">
    <property type="nucleotide sequence ID" value="NZ_CP048836.1"/>
</dbReference>
<accession>A0A6C1BA73</accession>
<dbReference type="Proteomes" id="UP000501991">
    <property type="component" value="Chromosome"/>
</dbReference>
<evidence type="ECO:0000256" key="1">
    <source>
        <dbReference type="ARBA" id="ARBA00022553"/>
    </source>
</evidence>
<dbReference type="EMBL" id="CP048836">
    <property type="protein sequence ID" value="QID19588.1"/>
    <property type="molecule type" value="Genomic_DNA"/>
</dbReference>
<dbReference type="KEGG" id="azq:G3580_19385"/>
<keyword evidence="5" id="KW-1185">Reference proteome</keyword>
<evidence type="ECO:0000313" key="5">
    <source>
        <dbReference type="Proteomes" id="UP000501991"/>
    </source>
</evidence>
<evidence type="ECO:0000256" key="2">
    <source>
        <dbReference type="PROSITE-ProRule" id="PRU00169"/>
    </source>
</evidence>
<gene>
    <name evidence="4" type="ORF">G3580_19385</name>
</gene>
<dbReference type="AlphaFoldDB" id="A0A6C1BA73"/>
<organism evidence="4 5">
    <name type="scientific">Nitrogeniibacter mangrovi</name>
    <dbReference type="NCBI Taxonomy" id="2016596"/>
    <lineage>
        <taxon>Bacteria</taxon>
        <taxon>Pseudomonadati</taxon>
        <taxon>Pseudomonadota</taxon>
        <taxon>Betaproteobacteria</taxon>
        <taxon>Rhodocyclales</taxon>
        <taxon>Zoogloeaceae</taxon>
        <taxon>Nitrogeniibacter</taxon>
    </lineage>
</organism>
<dbReference type="Gene3D" id="3.40.50.2300">
    <property type="match status" value="1"/>
</dbReference>
<sequence>MASRRVMVVDDVAVIRGFVKSALRDLDVILHEASDGHQGLEMQDTLPADVIICDISMPGMNGEEFLTALRGRGDRTPVIMLTSDGDKAVVNRLLKVGIQGYLLKPFKPGLLADRVEELLRNVSPPAPEDADAA</sequence>
<dbReference type="PROSITE" id="PS50110">
    <property type="entry name" value="RESPONSE_REGULATORY"/>
    <property type="match status" value="1"/>
</dbReference>
<dbReference type="InterPro" id="IPR001789">
    <property type="entry name" value="Sig_transdc_resp-reg_receiver"/>
</dbReference>
<proteinExistence type="predicted"/>
<dbReference type="Pfam" id="PF00072">
    <property type="entry name" value="Response_reg"/>
    <property type="match status" value="1"/>
</dbReference>
<dbReference type="SMART" id="SM00448">
    <property type="entry name" value="REC"/>
    <property type="match status" value="1"/>
</dbReference>
<evidence type="ECO:0000259" key="3">
    <source>
        <dbReference type="PROSITE" id="PS50110"/>
    </source>
</evidence>
<protein>
    <submittedName>
        <fullName evidence="4">Response regulator</fullName>
    </submittedName>
</protein>
<dbReference type="GO" id="GO:0000160">
    <property type="term" value="P:phosphorelay signal transduction system"/>
    <property type="evidence" value="ECO:0007669"/>
    <property type="project" value="InterPro"/>
</dbReference>
<dbReference type="PANTHER" id="PTHR44591:SF3">
    <property type="entry name" value="RESPONSE REGULATORY DOMAIN-CONTAINING PROTEIN"/>
    <property type="match status" value="1"/>
</dbReference>